<gene>
    <name evidence="1" type="ORF">KDM89_07115</name>
</gene>
<dbReference type="EMBL" id="JAGSPN010000004">
    <property type="protein sequence ID" value="MBR7781903.1"/>
    <property type="molecule type" value="Genomic_DNA"/>
</dbReference>
<organism evidence="1 2">
    <name type="scientific">Undibacterium luofuense</name>
    <dbReference type="NCBI Taxonomy" id="2828733"/>
    <lineage>
        <taxon>Bacteria</taxon>
        <taxon>Pseudomonadati</taxon>
        <taxon>Pseudomonadota</taxon>
        <taxon>Betaproteobacteria</taxon>
        <taxon>Burkholderiales</taxon>
        <taxon>Oxalobacteraceae</taxon>
        <taxon>Undibacterium</taxon>
    </lineage>
</organism>
<name>A0A941DJF9_9BURK</name>
<protein>
    <submittedName>
        <fullName evidence="1">Uncharacterized protein</fullName>
    </submittedName>
</protein>
<proteinExistence type="predicted"/>
<reference evidence="1" key="1">
    <citation type="submission" date="2021-04" db="EMBL/GenBank/DDBJ databases">
        <title>novel species isolated from subtropical streams in China.</title>
        <authorList>
            <person name="Lu H."/>
        </authorList>
    </citation>
    <scope>NUCLEOTIDE SEQUENCE</scope>
    <source>
        <strain evidence="1">LFS511W</strain>
    </source>
</reference>
<keyword evidence="2" id="KW-1185">Reference proteome</keyword>
<evidence type="ECO:0000313" key="2">
    <source>
        <dbReference type="Proteomes" id="UP000680067"/>
    </source>
</evidence>
<comment type="caution">
    <text evidence="1">The sequence shown here is derived from an EMBL/GenBank/DDBJ whole genome shotgun (WGS) entry which is preliminary data.</text>
</comment>
<dbReference type="RefSeq" id="WP_212687259.1">
    <property type="nucleotide sequence ID" value="NZ_JAGSPN010000004.1"/>
</dbReference>
<evidence type="ECO:0000313" key="1">
    <source>
        <dbReference type="EMBL" id="MBR7781903.1"/>
    </source>
</evidence>
<accession>A0A941DJF9</accession>
<sequence length="89" mass="9727">MIYRKLAYPTPEHQLKFALPQTLGMLQKSSSAHSGQPDFLPTTAGSVCGNPHLGWKMVFLGHIEATPSSQPQKVNLFGIRPKPCKSQAP</sequence>
<dbReference type="Proteomes" id="UP000680067">
    <property type="component" value="Unassembled WGS sequence"/>
</dbReference>
<dbReference type="AlphaFoldDB" id="A0A941DJF9"/>